<keyword evidence="8 10" id="KW-1133">Transmembrane helix</keyword>
<evidence type="ECO:0000256" key="6">
    <source>
        <dbReference type="ARBA" id="ARBA00022801"/>
    </source>
</evidence>
<dbReference type="InterPro" id="IPR012340">
    <property type="entry name" value="NA-bd_OB-fold"/>
</dbReference>
<evidence type="ECO:0000259" key="11">
    <source>
        <dbReference type="SMART" id="SM00955"/>
    </source>
</evidence>
<dbReference type="PANTHER" id="PTHR22936">
    <property type="entry name" value="RHOMBOID-RELATED"/>
    <property type="match status" value="1"/>
</dbReference>
<evidence type="ECO:0000256" key="5">
    <source>
        <dbReference type="ARBA" id="ARBA00022692"/>
    </source>
</evidence>
<evidence type="ECO:0000256" key="10">
    <source>
        <dbReference type="RuleBase" id="RU362115"/>
    </source>
</evidence>
<comment type="caution">
    <text evidence="12">The sequence shown here is derived from an EMBL/GenBank/DDBJ whole genome shotgun (WGS) entry which is preliminary data.</text>
</comment>
<dbReference type="STRING" id="3750.A0A498K4C5"/>
<dbReference type="Gene3D" id="1.20.1540.10">
    <property type="entry name" value="Rhomboid-like"/>
    <property type="match status" value="1"/>
</dbReference>
<feature type="transmembrane region" description="Helical" evidence="10">
    <location>
        <begin position="137"/>
        <end position="157"/>
    </location>
</feature>
<dbReference type="InterPro" id="IPR035952">
    <property type="entry name" value="Rhomboid-like_sf"/>
</dbReference>
<feature type="transmembrane region" description="Helical" evidence="10">
    <location>
        <begin position="246"/>
        <end position="264"/>
    </location>
</feature>
<evidence type="ECO:0000256" key="2">
    <source>
        <dbReference type="ARBA" id="ARBA00004141"/>
    </source>
</evidence>
<dbReference type="InterPro" id="IPR001900">
    <property type="entry name" value="RNase_II/R"/>
</dbReference>
<dbReference type="Pfam" id="PF01694">
    <property type="entry name" value="Rhomboid"/>
    <property type="match status" value="1"/>
</dbReference>
<accession>A0A498K4C5</accession>
<evidence type="ECO:0000256" key="9">
    <source>
        <dbReference type="ARBA" id="ARBA00023136"/>
    </source>
</evidence>
<dbReference type="GO" id="GO:0006508">
    <property type="term" value="P:proteolysis"/>
    <property type="evidence" value="ECO:0007669"/>
    <property type="project" value="UniProtKB-KW"/>
</dbReference>
<dbReference type="SUPFAM" id="SSF50249">
    <property type="entry name" value="Nucleic acid-binding proteins"/>
    <property type="match status" value="1"/>
</dbReference>
<dbReference type="GO" id="GO:0016020">
    <property type="term" value="C:membrane"/>
    <property type="evidence" value="ECO:0007669"/>
    <property type="project" value="UniProtKB-SubCell"/>
</dbReference>
<sequence>MAGEPPSSGAQMKVNSRRHYNVVHPADIETPPLASPAPAASPPVYREVKHFKKWVVWLIPVFVAANVVMFIITMYVNNCPKNSISCIATFLGRFSFQPFKENPLLGPSSSTLQKMGALDVKKVVDRHQGWLLITCNWLHAGVFHLLANMLSLLVIGYRLEQEFGFVRIGLLYVISGLGGSLLSSLFIQTNISVGASGALFGLLGAMLSELITNWTLYASKFGALFTLLIIIAINLAVGILPHVDNFAHIGGFLSGFFLGFVFLIRPQFGWVNQRYAAPGPGYASSQTKSKFKTYQCIMWVLSVIVLIVGFTVGLVMLLRGVDANKHCSWCHYLSCVPTSRWSCNTEPAYCTTNQMGDQIYLTCSSNGKNGTYAIPNASSSQIQGLCSQLCTVGSSTVFRSASSSASSPTLLSFRCCPCRFTTLQFRRFSKLGIRFPIFRSGKLAPGHGGVQSTSVHSLVNSVMEELGALRRRRLVRAAAKVELTSSGGIVEDKLVSWTLQQGLLLEFKKDAERVLLAIAQKPDGKKNWMVSDQNGVTSSIKPQQITYIVPGVENFDHTEISDFIQKAQDNLDPALLEFAWVELLEKNKRVTAEELAEVLYIPVKVFMYYCSFNDTSSSTQMIFGTVEPLECYCAHLLLSEDEVYFTVLETKGSRSIYGPRPASQVEELLCRKLAKEAAEKELQEFKQLLKSAKAMPLDAKPLKSSWLVEEKTRHKIESLEAYAIDACTIDDQRKTAGTILRTMGMVKTASSALNLLIDIGYFPVHVNLELLKLNIRTDHSDEVISSAERLLSGSSDSDEIERRDLTHLKVYAIDVDEADELDDALSAMRLQDGRIKIWIHVADATRFLQPGSIVDREAMRRGTSVFLPTATYPMFPEKLAMEGMSLQQGEICNAVTVSVVLHSDGSIAEYSVDNSIIKPTYMLTYESASELLHLNLQEEAELKILSEAATLRSIWRREQGAIDTATLEARIKVVNPEDPQPVINLYVENQADPAMRLVTEMMVLCGEVIATFGSRNNIPLPYRGQPQSNIDTSVFARLPEGPVRSSALVKLMRAAEIDFRKPIRHGILGLPGYVQFTSPIRRYMDLLAHYQVKAFLAGESLPFSAGQLEGMASVVNMNVRVARRLFSSSLRYWILEYLRRQPKEKKYRALILRFIKDRIAAILLVEVGLQSSVWVSVGAQIGDEVLVRVEEAHPRDDVLLLKEVVI</sequence>
<dbReference type="Proteomes" id="UP000290289">
    <property type="component" value="Chromosome 4"/>
</dbReference>
<reference evidence="12 13" key="1">
    <citation type="submission" date="2018-10" db="EMBL/GenBank/DDBJ databases">
        <title>A high-quality apple genome assembly.</title>
        <authorList>
            <person name="Hu J."/>
        </authorList>
    </citation>
    <scope>NUCLEOTIDE SEQUENCE [LARGE SCALE GENOMIC DNA]</scope>
    <source>
        <strain evidence="13">cv. HFTH1</strain>
        <tissue evidence="12">Young leaf</tissue>
    </source>
</reference>
<dbReference type="PANTHER" id="PTHR22936:SF79">
    <property type="entry name" value="RHOMBOID-LIKE PROTEIN 4"/>
    <property type="match status" value="1"/>
</dbReference>
<dbReference type="Pfam" id="PF25255">
    <property type="entry name" value="WHD_RNase_II"/>
    <property type="match status" value="2"/>
</dbReference>
<keyword evidence="6 10" id="KW-0378">Hydrolase</keyword>
<keyword evidence="7 10" id="KW-0720">Serine protease</keyword>
<evidence type="ECO:0000256" key="3">
    <source>
        <dbReference type="ARBA" id="ARBA00009045"/>
    </source>
</evidence>
<dbReference type="InterPro" id="IPR056404">
    <property type="entry name" value="HTH_RNase_II"/>
</dbReference>
<keyword evidence="4 10" id="KW-0645">Protease</keyword>
<dbReference type="AlphaFoldDB" id="A0A498K4C5"/>
<dbReference type="Pfam" id="PF00773">
    <property type="entry name" value="RNB"/>
    <property type="match status" value="1"/>
</dbReference>
<evidence type="ECO:0000256" key="8">
    <source>
        <dbReference type="ARBA" id="ARBA00022989"/>
    </source>
</evidence>
<feature type="transmembrane region" description="Helical" evidence="10">
    <location>
        <begin position="193"/>
        <end position="214"/>
    </location>
</feature>
<dbReference type="EMBL" id="RDQH01000330">
    <property type="protein sequence ID" value="RXI02226.1"/>
    <property type="molecule type" value="Genomic_DNA"/>
</dbReference>
<dbReference type="Pfam" id="PF23161">
    <property type="entry name" value="HTH_RNase_II"/>
    <property type="match status" value="1"/>
</dbReference>
<dbReference type="FunFam" id="1.20.1540.10:FF:000019">
    <property type="entry name" value="RHOMBOID-like protein"/>
    <property type="match status" value="1"/>
</dbReference>
<dbReference type="InterPro" id="IPR057324">
    <property type="entry name" value="WH_RNase_II"/>
</dbReference>
<dbReference type="InterPro" id="IPR022764">
    <property type="entry name" value="Peptidase_S54_rhomboid_dom"/>
</dbReference>
<dbReference type="GO" id="GO:0003723">
    <property type="term" value="F:RNA binding"/>
    <property type="evidence" value="ECO:0007669"/>
    <property type="project" value="InterPro"/>
</dbReference>
<evidence type="ECO:0000256" key="1">
    <source>
        <dbReference type="ARBA" id="ARBA00000156"/>
    </source>
</evidence>
<dbReference type="InterPro" id="IPR056403">
    <property type="entry name" value="RNase_II_barrel"/>
</dbReference>
<keyword evidence="5 10" id="KW-0812">Transmembrane</keyword>
<dbReference type="InterPro" id="IPR002610">
    <property type="entry name" value="Peptidase_S54_rhomboid-like"/>
</dbReference>
<comment type="function">
    <text evidence="10">Serine protease involved in intramembrane proteolysis.</text>
</comment>
<dbReference type="EC" id="3.4.21.105" evidence="10"/>
<evidence type="ECO:0000313" key="12">
    <source>
        <dbReference type="EMBL" id="RXI02226.1"/>
    </source>
</evidence>
<feature type="transmembrane region" description="Helical" evidence="10">
    <location>
        <begin position="296"/>
        <end position="318"/>
    </location>
</feature>
<evidence type="ECO:0000256" key="4">
    <source>
        <dbReference type="ARBA" id="ARBA00022670"/>
    </source>
</evidence>
<feature type="transmembrane region" description="Helical" evidence="10">
    <location>
        <begin position="221"/>
        <end position="240"/>
    </location>
</feature>
<evidence type="ECO:0000256" key="7">
    <source>
        <dbReference type="ARBA" id="ARBA00022825"/>
    </source>
</evidence>
<name>A0A498K4C5_MALDO</name>
<protein>
    <recommendedName>
        <fullName evidence="10">RHOMBOID-like protein</fullName>
        <ecNumber evidence="10">3.4.21.105</ecNumber>
    </recommendedName>
</protein>
<feature type="transmembrane region" description="Helical" evidence="10">
    <location>
        <begin position="169"/>
        <end position="187"/>
    </location>
</feature>
<feature type="transmembrane region" description="Helical" evidence="10">
    <location>
        <begin position="54"/>
        <end position="75"/>
    </location>
</feature>
<proteinExistence type="inferred from homology"/>
<keyword evidence="13" id="KW-1185">Reference proteome</keyword>
<comment type="catalytic activity">
    <reaction evidence="1 10">
        <text>Cleaves type-1 transmembrane domains using a catalytic dyad composed of serine and histidine that are contributed by different transmembrane domains.</text>
        <dbReference type="EC" id="3.4.21.105"/>
    </reaction>
</comment>
<dbReference type="GO" id="GO:0004540">
    <property type="term" value="F:RNA nuclease activity"/>
    <property type="evidence" value="ECO:0007669"/>
    <property type="project" value="InterPro"/>
</dbReference>
<dbReference type="SUPFAM" id="SSF144091">
    <property type="entry name" value="Rhomboid-like"/>
    <property type="match status" value="1"/>
</dbReference>
<dbReference type="GO" id="GO:0004252">
    <property type="term" value="F:serine-type endopeptidase activity"/>
    <property type="evidence" value="ECO:0007669"/>
    <property type="project" value="InterPro"/>
</dbReference>
<evidence type="ECO:0000313" key="13">
    <source>
        <dbReference type="Proteomes" id="UP000290289"/>
    </source>
</evidence>
<dbReference type="GO" id="GO:0005794">
    <property type="term" value="C:Golgi apparatus"/>
    <property type="evidence" value="ECO:0007669"/>
    <property type="project" value="UniProtKB-ARBA"/>
</dbReference>
<organism evidence="12 13">
    <name type="scientific">Malus domestica</name>
    <name type="common">Apple</name>
    <name type="synonym">Pyrus malus</name>
    <dbReference type="NCBI Taxonomy" id="3750"/>
    <lineage>
        <taxon>Eukaryota</taxon>
        <taxon>Viridiplantae</taxon>
        <taxon>Streptophyta</taxon>
        <taxon>Embryophyta</taxon>
        <taxon>Tracheophyta</taxon>
        <taxon>Spermatophyta</taxon>
        <taxon>Magnoliopsida</taxon>
        <taxon>eudicotyledons</taxon>
        <taxon>Gunneridae</taxon>
        <taxon>Pentapetalae</taxon>
        <taxon>rosids</taxon>
        <taxon>fabids</taxon>
        <taxon>Rosales</taxon>
        <taxon>Rosaceae</taxon>
        <taxon>Amygdaloideae</taxon>
        <taxon>Maleae</taxon>
        <taxon>Malus</taxon>
    </lineage>
</organism>
<keyword evidence="9 10" id="KW-0472">Membrane</keyword>
<feature type="domain" description="RNB" evidence="11">
    <location>
        <begin position="802"/>
        <end position="1098"/>
    </location>
</feature>
<dbReference type="Pfam" id="PF23163">
    <property type="entry name" value="CSD_RNase_II"/>
    <property type="match status" value="1"/>
</dbReference>
<comment type="subcellular location">
    <subcellularLocation>
        <location evidence="2 10">Membrane</location>
        <topology evidence="2 10">Multi-pass membrane protein</topology>
    </subcellularLocation>
</comment>
<gene>
    <name evidence="12" type="ORF">DVH24_026756</name>
</gene>
<dbReference type="SMART" id="SM00955">
    <property type="entry name" value="RNB"/>
    <property type="match status" value="1"/>
</dbReference>
<comment type="similarity">
    <text evidence="3 10">Belongs to the peptidase S54 family.</text>
</comment>